<protein>
    <submittedName>
        <fullName evidence="3">DUF4199 domain-containing protein</fullName>
    </submittedName>
</protein>
<organism evidence="3 4">
    <name type="scientific">Candidatus Lachnoclostridium stercoravium</name>
    <dbReference type="NCBI Taxonomy" id="2838633"/>
    <lineage>
        <taxon>Bacteria</taxon>
        <taxon>Bacillati</taxon>
        <taxon>Bacillota</taxon>
        <taxon>Clostridia</taxon>
        <taxon>Lachnospirales</taxon>
        <taxon>Lachnospiraceae</taxon>
    </lineage>
</organism>
<name>A0A9D2HLC3_9FIRM</name>
<evidence type="ECO:0000313" key="4">
    <source>
        <dbReference type="Proteomes" id="UP000823900"/>
    </source>
</evidence>
<dbReference type="Proteomes" id="UP000823900">
    <property type="component" value="Unassembled WGS sequence"/>
</dbReference>
<feature type="coiled-coil region" evidence="1">
    <location>
        <begin position="27"/>
        <end position="85"/>
    </location>
</feature>
<keyword evidence="2" id="KW-0812">Transmembrane</keyword>
<reference evidence="3" key="2">
    <citation type="submission" date="2021-04" db="EMBL/GenBank/DDBJ databases">
        <authorList>
            <person name="Gilroy R."/>
        </authorList>
    </citation>
    <scope>NUCLEOTIDE SEQUENCE</scope>
    <source>
        <strain evidence="3">CHK178-16964</strain>
    </source>
</reference>
<proteinExistence type="predicted"/>
<evidence type="ECO:0000256" key="2">
    <source>
        <dbReference type="SAM" id="Phobius"/>
    </source>
</evidence>
<keyword evidence="2" id="KW-0472">Membrane</keyword>
<accession>A0A9D2HLC3</accession>
<evidence type="ECO:0000256" key="1">
    <source>
        <dbReference type="SAM" id="Coils"/>
    </source>
</evidence>
<keyword evidence="2" id="KW-1133">Transmembrane helix</keyword>
<evidence type="ECO:0000313" key="3">
    <source>
        <dbReference type="EMBL" id="HJA72423.1"/>
    </source>
</evidence>
<dbReference type="EMBL" id="DWZA01000104">
    <property type="protein sequence ID" value="HJA72423.1"/>
    <property type="molecule type" value="Genomic_DNA"/>
</dbReference>
<dbReference type="AlphaFoldDB" id="A0A9D2HLC3"/>
<sequence>MDENNLMELAVRLENVDVRSRSNGHRIDSLEADRKEAQEMRMTLIRLTDGIDTIESQLAGVKEDILELKKGQAELADKVATLENRPAVQIKETWDSVGRQLLLLFASGLFGFLLSLILPAVF</sequence>
<reference evidence="3" key="1">
    <citation type="journal article" date="2021" name="PeerJ">
        <title>Extensive microbial diversity within the chicken gut microbiome revealed by metagenomics and culture.</title>
        <authorList>
            <person name="Gilroy R."/>
            <person name="Ravi A."/>
            <person name="Getino M."/>
            <person name="Pursley I."/>
            <person name="Horton D.L."/>
            <person name="Alikhan N.F."/>
            <person name="Baker D."/>
            <person name="Gharbi K."/>
            <person name="Hall N."/>
            <person name="Watson M."/>
            <person name="Adriaenssens E.M."/>
            <person name="Foster-Nyarko E."/>
            <person name="Jarju S."/>
            <person name="Secka A."/>
            <person name="Antonio M."/>
            <person name="Oren A."/>
            <person name="Chaudhuri R.R."/>
            <person name="La Ragione R."/>
            <person name="Hildebrand F."/>
            <person name="Pallen M.J."/>
        </authorList>
    </citation>
    <scope>NUCLEOTIDE SEQUENCE</scope>
    <source>
        <strain evidence="3">CHK178-16964</strain>
    </source>
</reference>
<feature type="transmembrane region" description="Helical" evidence="2">
    <location>
        <begin position="101"/>
        <end position="121"/>
    </location>
</feature>
<gene>
    <name evidence="3" type="ORF">IAA07_12770</name>
</gene>
<keyword evidence="1" id="KW-0175">Coiled coil</keyword>
<comment type="caution">
    <text evidence="3">The sequence shown here is derived from an EMBL/GenBank/DDBJ whole genome shotgun (WGS) entry which is preliminary data.</text>
</comment>